<evidence type="ECO:0000313" key="3">
    <source>
        <dbReference type="Proteomes" id="UP000499080"/>
    </source>
</evidence>
<dbReference type="Proteomes" id="UP000499080">
    <property type="component" value="Unassembled WGS sequence"/>
</dbReference>
<gene>
    <name evidence="2" type="ORF">AVEN_214810_1</name>
</gene>
<dbReference type="EMBL" id="BGPR01187085">
    <property type="protein sequence ID" value="GBM80338.1"/>
    <property type="molecule type" value="Genomic_DNA"/>
</dbReference>
<feature type="non-terminal residue" evidence="2">
    <location>
        <position position="1"/>
    </location>
</feature>
<protein>
    <submittedName>
        <fullName evidence="2">Uncharacterized protein</fullName>
    </submittedName>
</protein>
<name>A0A4Y2IR68_ARAVE</name>
<organism evidence="2 3">
    <name type="scientific">Araneus ventricosus</name>
    <name type="common">Orbweaver spider</name>
    <name type="synonym">Epeira ventricosa</name>
    <dbReference type="NCBI Taxonomy" id="182803"/>
    <lineage>
        <taxon>Eukaryota</taxon>
        <taxon>Metazoa</taxon>
        <taxon>Ecdysozoa</taxon>
        <taxon>Arthropoda</taxon>
        <taxon>Chelicerata</taxon>
        <taxon>Arachnida</taxon>
        <taxon>Araneae</taxon>
        <taxon>Araneomorphae</taxon>
        <taxon>Entelegynae</taxon>
        <taxon>Araneoidea</taxon>
        <taxon>Araneidae</taxon>
        <taxon>Araneus</taxon>
    </lineage>
</organism>
<reference evidence="2 3" key="1">
    <citation type="journal article" date="2019" name="Sci. Rep.">
        <title>Orb-weaving spider Araneus ventricosus genome elucidates the spidroin gene catalogue.</title>
        <authorList>
            <person name="Kono N."/>
            <person name="Nakamura H."/>
            <person name="Ohtoshi R."/>
            <person name="Moran D.A.P."/>
            <person name="Shinohara A."/>
            <person name="Yoshida Y."/>
            <person name="Fujiwara M."/>
            <person name="Mori M."/>
            <person name="Tomita M."/>
            <person name="Arakawa K."/>
        </authorList>
    </citation>
    <scope>NUCLEOTIDE SEQUENCE [LARGE SCALE GENOMIC DNA]</scope>
</reference>
<sequence length="73" mass="8357">LKEHRRLICCISPRHSSVLLLLDPRQPAYPSGCKTLTRTAGEGEPPQPPEDAEHPAPRQHLFLFKKVQNTYWV</sequence>
<comment type="caution">
    <text evidence="2">The sequence shown here is derived from an EMBL/GenBank/DDBJ whole genome shotgun (WGS) entry which is preliminary data.</text>
</comment>
<evidence type="ECO:0000256" key="1">
    <source>
        <dbReference type="SAM" id="MobiDB-lite"/>
    </source>
</evidence>
<evidence type="ECO:0000313" key="2">
    <source>
        <dbReference type="EMBL" id="GBM80338.1"/>
    </source>
</evidence>
<keyword evidence="3" id="KW-1185">Reference proteome</keyword>
<dbReference type="AlphaFoldDB" id="A0A4Y2IR68"/>
<proteinExistence type="predicted"/>
<feature type="region of interest" description="Disordered" evidence="1">
    <location>
        <begin position="35"/>
        <end position="57"/>
    </location>
</feature>
<accession>A0A4Y2IR68</accession>